<organism evidence="1 2">
    <name type="scientific">Ramazzottius varieornatus</name>
    <name type="common">Water bear</name>
    <name type="synonym">Tardigrade</name>
    <dbReference type="NCBI Taxonomy" id="947166"/>
    <lineage>
        <taxon>Eukaryota</taxon>
        <taxon>Metazoa</taxon>
        <taxon>Ecdysozoa</taxon>
        <taxon>Tardigrada</taxon>
        <taxon>Eutardigrada</taxon>
        <taxon>Parachela</taxon>
        <taxon>Hypsibioidea</taxon>
        <taxon>Ramazzottiidae</taxon>
        <taxon>Ramazzottius</taxon>
    </lineage>
</organism>
<comment type="caution">
    <text evidence="1">The sequence shown here is derived from an EMBL/GenBank/DDBJ whole genome shotgun (WGS) entry which is preliminary data.</text>
</comment>
<sequence length="172" mass="19525">MGCFVHSLDPSSCCKNVIIVDIGARRKGVWLYTSTEHTETKAPESFTVFANPMPLSGTEIDVLLQQEYIARVIGGFDTTDRKHLRSLRIQCENTKINLMTQRQKSVRVGSYPDVLFRQEDLKNILRQLANILIQAVCWLRKLYLTNQNGDVADFKILVIGTSSFCHVFAKLC</sequence>
<accession>A0A1D1VJ08</accession>
<keyword evidence="2" id="KW-1185">Reference proteome</keyword>
<reference evidence="1 2" key="1">
    <citation type="journal article" date="2016" name="Nat. Commun.">
        <title>Extremotolerant tardigrade genome and improved radiotolerance of human cultured cells by tardigrade-unique protein.</title>
        <authorList>
            <person name="Hashimoto T."/>
            <person name="Horikawa D.D."/>
            <person name="Saito Y."/>
            <person name="Kuwahara H."/>
            <person name="Kozuka-Hata H."/>
            <person name="Shin-I T."/>
            <person name="Minakuchi Y."/>
            <person name="Ohishi K."/>
            <person name="Motoyama A."/>
            <person name="Aizu T."/>
            <person name="Enomoto A."/>
            <person name="Kondo K."/>
            <person name="Tanaka S."/>
            <person name="Hara Y."/>
            <person name="Koshikawa S."/>
            <person name="Sagara H."/>
            <person name="Miura T."/>
            <person name="Yokobori S."/>
            <person name="Miyagawa K."/>
            <person name="Suzuki Y."/>
            <person name="Kubo T."/>
            <person name="Oyama M."/>
            <person name="Kohara Y."/>
            <person name="Fujiyama A."/>
            <person name="Arakawa K."/>
            <person name="Katayama T."/>
            <person name="Toyoda A."/>
            <person name="Kunieda T."/>
        </authorList>
    </citation>
    <scope>NUCLEOTIDE SEQUENCE [LARGE SCALE GENOMIC DNA]</scope>
    <source>
        <strain evidence="1 2">YOKOZUNA-1</strain>
    </source>
</reference>
<evidence type="ECO:0000313" key="1">
    <source>
        <dbReference type="EMBL" id="GAV00911.1"/>
    </source>
</evidence>
<dbReference type="EMBL" id="BDGG01000006">
    <property type="protein sequence ID" value="GAV00911.1"/>
    <property type="molecule type" value="Genomic_DNA"/>
</dbReference>
<proteinExistence type="predicted"/>
<name>A0A1D1VJ08_RAMVA</name>
<dbReference type="AlphaFoldDB" id="A0A1D1VJ08"/>
<gene>
    <name evidence="1" type="primary">RvY_11694-1</name>
    <name evidence="1" type="synonym">RvY_11694.1</name>
    <name evidence="1" type="ORF">RvY_11694</name>
</gene>
<evidence type="ECO:0000313" key="2">
    <source>
        <dbReference type="Proteomes" id="UP000186922"/>
    </source>
</evidence>
<dbReference type="Proteomes" id="UP000186922">
    <property type="component" value="Unassembled WGS sequence"/>
</dbReference>
<dbReference type="InterPro" id="IPR043129">
    <property type="entry name" value="ATPase_NBD"/>
</dbReference>
<dbReference type="SUPFAM" id="SSF53067">
    <property type="entry name" value="Actin-like ATPase domain"/>
    <property type="match status" value="1"/>
</dbReference>
<protein>
    <submittedName>
        <fullName evidence="1">Uncharacterized protein</fullName>
    </submittedName>
</protein>